<accession>A0A1G8ESY2</accession>
<evidence type="ECO:0000313" key="1">
    <source>
        <dbReference type="EMBL" id="SDH72976.1"/>
    </source>
</evidence>
<dbReference type="RefSeq" id="WP_074636875.1">
    <property type="nucleotide sequence ID" value="NZ_FNDO01000011.1"/>
</dbReference>
<name>A0A1G8ESY2_BACOV</name>
<protein>
    <recommendedName>
        <fullName evidence="3">Molybdenum ABC transporter ATP-binding protein</fullName>
    </recommendedName>
</protein>
<evidence type="ECO:0008006" key="3">
    <source>
        <dbReference type="Google" id="ProtNLM"/>
    </source>
</evidence>
<dbReference type="AlphaFoldDB" id="A0A1G8ESY2"/>
<organism evidence="1 2">
    <name type="scientific">Bacteroides ovatus</name>
    <dbReference type="NCBI Taxonomy" id="28116"/>
    <lineage>
        <taxon>Bacteria</taxon>
        <taxon>Pseudomonadati</taxon>
        <taxon>Bacteroidota</taxon>
        <taxon>Bacteroidia</taxon>
        <taxon>Bacteroidales</taxon>
        <taxon>Bacteroidaceae</taxon>
        <taxon>Bacteroides</taxon>
    </lineage>
</organism>
<reference evidence="1 2" key="1">
    <citation type="submission" date="2016-10" db="EMBL/GenBank/DDBJ databases">
        <authorList>
            <person name="de Groot N.N."/>
        </authorList>
    </citation>
    <scope>NUCLEOTIDE SEQUENCE [LARGE SCALE GENOMIC DNA]</scope>
    <source>
        <strain evidence="1 2">NLAE-zl-C57</strain>
    </source>
</reference>
<proteinExistence type="predicted"/>
<dbReference type="Proteomes" id="UP000181870">
    <property type="component" value="Unassembled WGS sequence"/>
</dbReference>
<sequence>MDIASKFVEWEVPALASLESSKVYQLREKLNRGEKMERSEKNWLTEAVNRNAYFKQSVPLQGWRFSFADALHHYWVKQYGQIAEYFAVDKTALRSILFGRVEQIVELK</sequence>
<gene>
    <name evidence="1" type="ORF">SAMN05192582_101175</name>
</gene>
<dbReference type="EMBL" id="FNDO01000011">
    <property type="protein sequence ID" value="SDH72976.1"/>
    <property type="molecule type" value="Genomic_DNA"/>
</dbReference>
<evidence type="ECO:0000313" key="2">
    <source>
        <dbReference type="Proteomes" id="UP000181870"/>
    </source>
</evidence>